<protein>
    <submittedName>
        <fullName evidence="2">Uncharacterized protein</fullName>
    </submittedName>
</protein>
<gene>
    <name evidence="2" type="ORF">MHM_03710</name>
</gene>
<proteinExistence type="predicted"/>
<evidence type="ECO:0000313" key="2">
    <source>
        <dbReference type="EMBL" id="CCE66889.1"/>
    </source>
</evidence>
<dbReference type="AlphaFoldDB" id="G8C3J1"/>
<dbReference type="HOGENOM" id="CLU_066822_0_0_14"/>
<feature type="region of interest" description="Disordered" evidence="1">
    <location>
        <begin position="85"/>
        <end position="105"/>
    </location>
</feature>
<name>G8C3J1_9MOLU</name>
<dbReference type="EMBL" id="HE613254">
    <property type="protein sequence ID" value="CCE66889.1"/>
    <property type="molecule type" value="Genomic_DNA"/>
</dbReference>
<accession>G8C3J1</accession>
<dbReference type="OrthoDB" id="402250at2"/>
<dbReference type="PATRIC" id="fig|1116213.3.peg.397"/>
<dbReference type="KEGG" id="mhb:MHM_03710"/>
<evidence type="ECO:0000256" key="1">
    <source>
        <dbReference type="SAM" id="MobiDB-lite"/>
    </source>
</evidence>
<sequence length="289" mass="32745">MSKQREIVASKLQEIKQDIDLSKEGVIDDNQSGMTVKNTFSEINREEKALEIQLEGKSKVEEALQQSKKYIGNYWSGKQKLEAYASKQSTSSSRRRKRSVEQNTSTILSKDERAALLEIYKIVEKLYKSRGALNPKLQTIAGEDAISLTLQSIPESKEFEKQLRQIDWTTQTEVKYTTVRPVGLGKKAKPDEWADWTKNPYSKFLESKDKFDELVNKLKTADSGLKTYLSRNRLNGLAALLRGPQAVRTAYSGRAQYDKQLGAARSDFANMVGLKLLIWMGQHGKQSLS</sequence>
<dbReference type="RefSeq" id="WP_015511754.1">
    <property type="nucleotide sequence ID" value="NC_021007.1"/>
</dbReference>
<organism evidence="2">
    <name type="scientific">Candidatus Mycoplasma haematominutum 'Birmingham 1'</name>
    <dbReference type="NCBI Taxonomy" id="1116213"/>
    <lineage>
        <taxon>Bacteria</taxon>
        <taxon>Bacillati</taxon>
        <taxon>Mycoplasmatota</taxon>
        <taxon>Mollicutes</taxon>
        <taxon>Mycoplasmataceae</taxon>
        <taxon>Mycoplasma</taxon>
    </lineage>
</organism>
<reference evidence="2" key="1">
    <citation type="submission" date="2011-11" db="EMBL/GenBank/DDBJ databases">
        <title>Complete genome sequence of Candidatus Mycoplasma haemominutum.</title>
        <authorList>
            <person name="Barker E.N."/>
            <person name="Darby A.C."/>
            <person name="Helps C.R."/>
            <person name="Peters I.R."/>
            <person name="Hughes M.A."/>
            <person name="Radford A.D."/>
            <person name="Novacco M."/>
            <person name="Boretti F."/>
            <person name="Hofmann-Lehmann R."/>
            <person name="Tasker S."/>
        </authorList>
    </citation>
    <scope>NUCLEOTIDE SEQUENCE</scope>
    <source>
        <strain evidence="2">Birmingham 1</strain>
    </source>
</reference>
<reference evidence="2" key="2">
    <citation type="submission" date="2011-11" db="EMBL/GenBank/DDBJ databases">
        <authorList>
            <person name="Barker E."/>
        </authorList>
    </citation>
    <scope>NUCLEOTIDE SEQUENCE</scope>
    <source>
        <strain evidence="2">Birmingham 1</strain>
    </source>
</reference>